<name>A0A0B5D495_9CORY</name>
<sequence>MSTSTFLEVEAKFAVSDTSVVPDLTRLTGVDAIAATKTHRLSAVYYDTADLRLTRSRITLRRREGGDDDGWHLKLPGIAGRLEIHAPLGEPVDGRFEVPEEIASQVRALVRRETLNPIAQVDNERVESTLAAADGTPVAEFCDDHVSAWSLLPGGAHTSWREWEVELTGDSPATTVGNPLLLSATQLLVGAGARVSSSPSKLAMALGDSVSSAELPPFLVDADIDPESPAAAVIAALKLNRDKLHEYDPKVRRDEWDSVHQMRVATRELRSHMETFDGILGGEELKHIESELKLLAGMLGYARDAEVVEERFLRLLDSEDSDVLDETTREHLRHDMGEEYRRAHRRVVATLNSDRYLALLDAIDALLADPPVAGAHAHVPVEQVASPEPATEEDVAADLDMGAEGGAGEPVMEVSTDGVDPEEDTTEEEADMVAEGAPTEDPGADVPVEVHRAQSPEEVEAILSEHLEDAYRRLMKRHHKAVKNWDNMELTLHQREEYFHDMRKSAKKLRYAAEAVGAATQLKTKRLYNACKALQSSLGDFQDAVTSRDKLVQMSQAARRRGEDTFGYGLLYQRERTIGLKSLEDYAEEVKTIRKAYERLMKSVKEAHEKAEKEAAKAAKKKDRKNKKKDQD</sequence>
<dbReference type="SMART" id="SM01118">
    <property type="entry name" value="CYTH"/>
    <property type="match status" value="1"/>
</dbReference>
<feature type="domain" description="CHAD" evidence="3">
    <location>
        <begin position="226"/>
        <end position="595"/>
    </location>
</feature>
<dbReference type="STRING" id="1223515.B842_09135"/>
<dbReference type="PROSITE" id="PS51707">
    <property type="entry name" value="CYTH"/>
    <property type="match status" value="1"/>
</dbReference>
<dbReference type="RefSeq" id="WP_061241440.1">
    <property type="nucleotide sequence ID" value="NZ_BCSU01000009.1"/>
</dbReference>
<feature type="domain" description="CYTH" evidence="2">
    <location>
        <begin position="6"/>
        <end position="209"/>
    </location>
</feature>
<feature type="compositionally biased region" description="Basic residues" evidence="1">
    <location>
        <begin position="618"/>
        <end position="632"/>
    </location>
</feature>
<dbReference type="Gene3D" id="1.40.20.10">
    <property type="entry name" value="CHAD domain"/>
    <property type="match status" value="1"/>
</dbReference>
<dbReference type="InterPro" id="IPR033469">
    <property type="entry name" value="CYTH-like_dom_sf"/>
</dbReference>
<dbReference type="PROSITE" id="PS51708">
    <property type="entry name" value="CHAD"/>
    <property type="match status" value="1"/>
</dbReference>
<evidence type="ECO:0008006" key="6">
    <source>
        <dbReference type="Google" id="ProtNLM"/>
    </source>
</evidence>
<feature type="compositionally biased region" description="Acidic residues" evidence="1">
    <location>
        <begin position="419"/>
        <end position="432"/>
    </location>
</feature>
<dbReference type="Pfam" id="PF01928">
    <property type="entry name" value="CYTH"/>
    <property type="match status" value="1"/>
</dbReference>
<dbReference type="CDD" id="cd07374">
    <property type="entry name" value="CYTH-like_Pase"/>
    <property type="match status" value="1"/>
</dbReference>
<accession>A0A0B5D495</accession>
<dbReference type="InterPro" id="IPR023577">
    <property type="entry name" value="CYTH_domain"/>
</dbReference>
<dbReference type="HOGENOM" id="CLU_026984_1_0_11"/>
<dbReference type="KEGG" id="chm:B842_09135"/>
<evidence type="ECO:0000313" key="4">
    <source>
        <dbReference type="EMBL" id="AJE33676.1"/>
    </source>
</evidence>
<evidence type="ECO:0000259" key="2">
    <source>
        <dbReference type="PROSITE" id="PS51707"/>
    </source>
</evidence>
<feature type="region of interest" description="Disordered" evidence="1">
    <location>
        <begin position="401"/>
        <end position="444"/>
    </location>
</feature>
<organism evidence="4 5">
    <name type="scientific">Corynebacterium humireducens NBRC 106098 = DSM 45392</name>
    <dbReference type="NCBI Taxonomy" id="1223515"/>
    <lineage>
        <taxon>Bacteria</taxon>
        <taxon>Bacillati</taxon>
        <taxon>Actinomycetota</taxon>
        <taxon>Actinomycetes</taxon>
        <taxon>Mycobacteriales</taxon>
        <taxon>Corynebacteriaceae</taxon>
        <taxon>Corynebacterium</taxon>
    </lineage>
</organism>
<dbReference type="InterPro" id="IPR038186">
    <property type="entry name" value="CHAD_dom_sf"/>
</dbReference>
<reference evidence="4 5" key="1">
    <citation type="submission" date="2013-04" db="EMBL/GenBank/DDBJ databases">
        <title>Complete genome sequence of Corynebacterium humireducens DSM 45392(T), isolated from a wastewater-fed microbial fuel cell.</title>
        <authorList>
            <person name="Ruckert C."/>
            <person name="Albersmeier A."/>
            <person name="Kalinowski J."/>
        </authorList>
    </citation>
    <scope>NUCLEOTIDE SEQUENCE [LARGE SCALE GENOMIC DNA]</scope>
    <source>
        <strain evidence="5">MFC-5</strain>
    </source>
</reference>
<evidence type="ECO:0000256" key="1">
    <source>
        <dbReference type="SAM" id="MobiDB-lite"/>
    </source>
</evidence>
<dbReference type="OrthoDB" id="9777271at2"/>
<evidence type="ECO:0000313" key="5">
    <source>
        <dbReference type="Proteomes" id="UP000031524"/>
    </source>
</evidence>
<feature type="region of interest" description="Disordered" evidence="1">
    <location>
        <begin position="607"/>
        <end position="632"/>
    </location>
</feature>
<dbReference type="Proteomes" id="UP000031524">
    <property type="component" value="Chromosome"/>
</dbReference>
<dbReference type="SMART" id="SM00880">
    <property type="entry name" value="CHAD"/>
    <property type="match status" value="1"/>
</dbReference>
<protein>
    <recommendedName>
        <fullName evidence="6">Chad domain containing protein</fullName>
    </recommendedName>
</protein>
<evidence type="ECO:0000259" key="3">
    <source>
        <dbReference type="PROSITE" id="PS51708"/>
    </source>
</evidence>
<proteinExistence type="predicted"/>
<dbReference type="PANTHER" id="PTHR39339">
    <property type="entry name" value="SLR1444 PROTEIN"/>
    <property type="match status" value="1"/>
</dbReference>
<gene>
    <name evidence="4" type="ORF">B842_09135</name>
</gene>
<dbReference type="InterPro" id="IPR007899">
    <property type="entry name" value="CHAD_dom"/>
</dbReference>
<feature type="compositionally biased region" description="Basic and acidic residues" evidence="1">
    <location>
        <begin position="607"/>
        <end position="617"/>
    </location>
</feature>
<dbReference type="EMBL" id="CP005286">
    <property type="protein sequence ID" value="AJE33676.1"/>
    <property type="molecule type" value="Genomic_DNA"/>
</dbReference>
<dbReference type="Gene3D" id="2.40.320.10">
    <property type="entry name" value="Hypothetical Protein Pfu-838710-001"/>
    <property type="match status" value="1"/>
</dbReference>
<dbReference type="PANTHER" id="PTHR39339:SF1">
    <property type="entry name" value="CHAD DOMAIN-CONTAINING PROTEIN"/>
    <property type="match status" value="1"/>
</dbReference>
<dbReference type="Pfam" id="PF05235">
    <property type="entry name" value="CHAD"/>
    <property type="match status" value="2"/>
</dbReference>
<dbReference type="SUPFAM" id="SSF55154">
    <property type="entry name" value="CYTH-like phosphatases"/>
    <property type="match status" value="1"/>
</dbReference>
<keyword evidence="5" id="KW-1185">Reference proteome</keyword>
<dbReference type="AlphaFoldDB" id="A0A0B5D495"/>